<comment type="caution">
    <text evidence="3">The sequence shown here is derived from an EMBL/GenBank/DDBJ whole genome shotgun (WGS) entry which is preliminary data.</text>
</comment>
<evidence type="ECO:0000256" key="1">
    <source>
        <dbReference type="SAM" id="MobiDB-lite"/>
    </source>
</evidence>
<dbReference type="GO" id="GO:0031410">
    <property type="term" value="C:cytoplasmic vesicle"/>
    <property type="evidence" value="ECO:0007669"/>
    <property type="project" value="TreeGrafter"/>
</dbReference>
<dbReference type="EMBL" id="JWZX01003077">
    <property type="protein sequence ID" value="KOO24587.1"/>
    <property type="molecule type" value="Genomic_DNA"/>
</dbReference>
<evidence type="ECO:0000313" key="3">
    <source>
        <dbReference type="EMBL" id="KOO24587.1"/>
    </source>
</evidence>
<feature type="region of interest" description="Disordered" evidence="1">
    <location>
        <begin position="335"/>
        <end position="405"/>
    </location>
</feature>
<reference evidence="4" key="1">
    <citation type="journal article" date="2015" name="PLoS Genet.">
        <title>Genome Sequence and Transcriptome Analyses of Chrysochromulina tobin: Metabolic Tools for Enhanced Algal Fitness in the Prominent Order Prymnesiales (Haptophyceae).</title>
        <authorList>
            <person name="Hovde B.T."/>
            <person name="Deodato C.R."/>
            <person name="Hunsperger H.M."/>
            <person name="Ryken S.A."/>
            <person name="Yost W."/>
            <person name="Jha R.K."/>
            <person name="Patterson J."/>
            <person name="Monnat R.J. Jr."/>
            <person name="Barlow S.B."/>
            <person name="Starkenburg S.R."/>
            <person name="Cattolico R.A."/>
        </authorList>
    </citation>
    <scope>NUCLEOTIDE SEQUENCE</scope>
    <source>
        <strain evidence="4">CCMP291</strain>
    </source>
</reference>
<sequence length="454" mass="47229">MEHADPLVGLSLEAHILTPASGICWSWSGGEGVELAELAYTLPLFCWPPALWLERPTPHAFATTTNSGTRRFGFAIGWVETLSASAGDALALVLLASTPIEWLYFEVLQLAHERIAGATGAAGVGRLPAVADARVAPLLEALLRTLREQRSLCLSLASAGRESALATLCRTLRPTGLLNALLALLSEERVLLVGSDPLVLFRAAEALASALAPLDFCGALVPILPDGLHPEAPTLLNEAVEPYIVGLHTVHHAKLKAELDDDEILTIDLDTATLSGAPVAAKRRAQWLRLPAVVEISRLLLHAVGGGNDALSTISGSLKGVGDSLSGPFGAGGPFGSFGAGARPSENKGENKGDSHKGHRRSASAEDSTAAPSVEDSTAAGGAGGAGGACSQEEDEDEDAVEEKRGACKSAVRALIAKLISLEHSPLKTSSTASDRTSWERMTAMAVLTTALPR</sequence>
<dbReference type="PROSITE" id="PS50211">
    <property type="entry name" value="DENN"/>
    <property type="match status" value="1"/>
</dbReference>
<dbReference type="SMART" id="SM00799">
    <property type="entry name" value="DENN"/>
    <property type="match status" value="1"/>
</dbReference>
<name>A0A0M0JE07_9EUKA</name>
<organism evidence="3 4">
    <name type="scientific">Chrysochromulina tobinii</name>
    <dbReference type="NCBI Taxonomy" id="1460289"/>
    <lineage>
        <taxon>Eukaryota</taxon>
        <taxon>Haptista</taxon>
        <taxon>Haptophyta</taxon>
        <taxon>Prymnesiophyceae</taxon>
        <taxon>Prymnesiales</taxon>
        <taxon>Chrysochromulinaceae</taxon>
        <taxon>Chrysochromulina</taxon>
    </lineage>
</organism>
<protein>
    <recommendedName>
        <fullName evidence="2">UDENN domain-containing protein</fullName>
    </recommendedName>
</protein>
<dbReference type="InterPro" id="IPR037516">
    <property type="entry name" value="Tripartite_DENN"/>
</dbReference>
<dbReference type="Proteomes" id="UP000037460">
    <property type="component" value="Unassembled WGS sequence"/>
</dbReference>
<evidence type="ECO:0000313" key="4">
    <source>
        <dbReference type="Proteomes" id="UP000037460"/>
    </source>
</evidence>
<dbReference type="PANTHER" id="PTHR12296:SF21">
    <property type="entry name" value="DENN DOMAIN-CONTAINING PROTEIN 3"/>
    <property type="match status" value="1"/>
</dbReference>
<dbReference type="GO" id="GO:0032483">
    <property type="term" value="P:regulation of Rab protein signal transduction"/>
    <property type="evidence" value="ECO:0007669"/>
    <property type="project" value="TreeGrafter"/>
</dbReference>
<dbReference type="InterPro" id="IPR043153">
    <property type="entry name" value="DENN_C"/>
</dbReference>
<dbReference type="Gene3D" id="3.40.50.11500">
    <property type="match status" value="1"/>
</dbReference>
<dbReference type="Pfam" id="PF02141">
    <property type="entry name" value="DENN"/>
    <property type="match status" value="1"/>
</dbReference>
<keyword evidence="4" id="KW-1185">Reference proteome</keyword>
<proteinExistence type="predicted"/>
<dbReference type="InterPro" id="IPR001194">
    <property type="entry name" value="cDENN_dom"/>
</dbReference>
<accession>A0A0M0JE07</accession>
<dbReference type="InterPro" id="IPR051696">
    <property type="entry name" value="DENN_Domain_GEFs"/>
</dbReference>
<gene>
    <name evidence="3" type="ORF">Ctob_007015</name>
</gene>
<evidence type="ECO:0000259" key="2">
    <source>
        <dbReference type="PROSITE" id="PS50211"/>
    </source>
</evidence>
<dbReference type="PANTHER" id="PTHR12296">
    <property type="entry name" value="DENN DOMAIN-CONTAINING PROTEIN 4"/>
    <property type="match status" value="1"/>
</dbReference>
<dbReference type="AlphaFoldDB" id="A0A0M0JE07"/>
<feature type="domain" description="UDENN" evidence="2">
    <location>
        <begin position="5"/>
        <end position="454"/>
    </location>
</feature>
<feature type="compositionally biased region" description="Acidic residues" evidence="1">
    <location>
        <begin position="392"/>
        <end position="401"/>
    </location>
</feature>
<feature type="compositionally biased region" description="Basic and acidic residues" evidence="1">
    <location>
        <begin position="345"/>
        <end position="356"/>
    </location>
</feature>